<dbReference type="KEGG" id="dme:Dmel_CG43739"/>
<reference evidence="1 3" key="9">
    <citation type="journal article" date="2015" name="G3 (Bethesda)">
        <title>Gene Model Annotations for Drosophila melanogaster: Impact of High-Throughput Data.</title>
        <authorList>
            <consortium name="FlyBase Consortium"/>
            <person name="Matthews B.B."/>
            <person name="Dos Santos G."/>
            <person name="Crosby M.A."/>
            <person name="Emmert D.B."/>
            <person name="St Pierre S.E."/>
            <person name="Gramates L.S."/>
            <person name="Zhou P."/>
            <person name="Schroeder A.J."/>
            <person name="Falls K."/>
            <person name="Strelets V."/>
            <person name="Russo S.M."/>
            <person name="Gelbart W.M."/>
            <person name="null"/>
        </authorList>
    </citation>
    <scope>NUCLEOTIDE SEQUENCE [LARGE SCALE GENOMIC DNA]</scope>
    <source>
        <strain evidence="3">Berkeley</strain>
    </source>
</reference>
<name>M9PBF3_DROME</name>
<gene>
    <name evidence="1" type="primary">Dmel\CG43739</name>
    <name evidence="1" type="synonym">Dm_2L:110584</name>
    <name evidence="1 2" type="ORF">CG43739</name>
    <name evidence="1" type="ORF">Dmel_CG43739</name>
</gene>
<protein>
    <submittedName>
        <fullName evidence="1">Uncharacterized protein</fullName>
    </submittedName>
</protein>
<proteinExistence type="predicted"/>
<reference evidence="1 3" key="11">
    <citation type="journal article" date="2015" name="Genome Res.">
        <title>The Release 6 reference sequence of the Drosophila melanogaster genome.</title>
        <authorList>
            <person name="Hoskins R.A."/>
            <person name="Carlson J.W."/>
            <person name="Wan K.H."/>
            <person name="Park S."/>
            <person name="Mendez I."/>
            <person name="Galle S.E."/>
            <person name="Booth B.W."/>
            <person name="Pfeiffer B.D."/>
            <person name="George R.A."/>
            <person name="Svirskas R."/>
            <person name="Krzywinski M."/>
            <person name="Schein J."/>
            <person name="Accardo M.C."/>
            <person name="Damia E."/>
            <person name="Messina G."/>
            <person name="Mendez-Lago M."/>
            <person name="de Pablos B."/>
            <person name="Demakova O.V."/>
            <person name="Andreyeva E.N."/>
            <person name="Boldyreva L.V."/>
            <person name="Marra M."/>
            <person name="Carvalho A.B."/>
            <person name="Dimitri P."/>
            <person name="Villasante A."/>
            <person name="Zhimulev I.F."/>
            <person name="Rubin G.M."/>
            <person name="Karpen G.H."/>
            <person name="Celniker S.E."/>
        </authorList>
    </citation>
    <scope>NUCLEOTIDE SEQUENCE [LARGE SCALE GENOMIC DNA]</scope>
    <source>
        <strain evidence="3">Berkeley</strain>
    </source>
</reference>
<reference evidence="1 3" key="4">
    <citation type="journal article" date="2002" name="Genome Biol.">
        <title>The transposable elements of the Drosophila melanogaster euchromatin: a genomics perspective.</title>
        <authorList>
            <person name="Kaminker J.S."/>
            <person name="Bergman C.M."/>
            <person name="Kronmiller B."/>
            <person name="Carlson J."/>
            <person name="Svirskas R."/>
            <person name="Patel S."/>
            <person name="Frise E."/>
            <person name="Wheeler D.A."/>
            <person name="Lewis S.E."/>
            <person name="Rubin G.M."/>
            <person name="Ashburner M."/>
            <person name="Celniker S.E."/>
        </authorList>
    </citation>
    <scope>NUCLEOTIDE SEQUENCE [LARGE SCALE GENOMIC DNA]</scope>
    <source>
        <strain evidence="3">Berkeley</strain>
    </source>
</reference>
<organism evidence="1 3">
    <name type="scientific">Drosophila melanogaster</name>
    <name type="common">Fruit fly</name>
    <dbReference type="NCBI Taxonomy" id="7227"/>
    <lineage>
        <taxon>Eukaryota</taxon>
        <taxon>Metazoa</taxon>
        <taxon>Ecdysozoa</taxon>
        <taxon>Arthropoda</taxon>
        <taxon>Hexapoda</taxon>
        <taxon>Insecta</taxon>
        <taxon>Pterygota</taxon>
        <taxon>Neoptera</taxon>
        <taxon>Endopterygota</taxon>
        <taxon>Diptera</taxon>
        <taxon>Brachycera</taxon>
        <taxon>Muscomorpha</taxon>
        <taxon>Ephydroidea</taxon>
        <taxon>Drosophilidae</taxon>
        <taxon>Drosophila</taxon>
        <taxon>Sophophora</taxon>
    </lineage>
</organism>
<reference evidence="1 3" key="7">
    <citation type="journal article" date="2007" name="Science">
        <title>The Release 5.1 annotation of Drosophila melanogaster heterochromatin.</title>
        <authorList>
            <person name="Smith C.D."/>
            <person name="Shu S."/>
            <person name="Mungall C.J."/>
            <person name="Karpen G.H."/>
        </authorList>
    </citation>
    <scope>NUCLEOTIDE SEQUENCE [LARGE SCALE GENOMIC DNA]</scope>
    <source>
        <strain evidence="3">Berkeley</strain>
    </source>
</reference>
<accession>M9PBF3</accession>
<evidence type="ECO:0000313" key="3">
    <source>
        <dbReference type="Proteomes" id="UP000000803"/>
    </source>
</evidence>
<reference evidence="1 3" key="8">
    <citation type="journal article" date="2007" name="Science">
        <title>Sequence finishing and mapping of Drosophila melanogaster heterochromatin.</title>
        <authorList>
            <person name="Hoskins R.A."/>
            <person name="Carlson J.W."/>
            <person name="Kennedy C."/>
            <person name="Acevedo D."/>
            <person name="Evans-Holm M."/>
            <person name="Frise E."/>
            <person name="Wan K.H."/>
            <person name="Park S."/>
            <person name="Mendez-Lago M."/>
            <person name="Rossi F."/>
            <person name="Villasante A."/>
            <person name="Dimitri P."/>
            <person name="Karpen G.H."/>
            <person name="Celniker S.E."/>
        </authorList>
    </citation>
    <scope>NUCLEOTIDE SEQUENCE [LARGE SCALE GENOMIC DNA]</scope>
    <source>
        <strain evidence="3">Berkeley</strain>
    </source>
</reference>
<reference evidence="1 3" key="2">
    <citation type="journal article" date="2002" name="Genome Biol.">
        <title>Finishing a whole-genome shotgun: release 3 of the Drosophila melanogaster euchromatic genome sequence.</title>
        <authorList>
            <person name="Celniker S.E."/>
            <person name="Wheeler D.A."/>
            <person name="Kronmiller B."/>
            <person name="Carlson J.W."/>
            <person name="Halpern A."/>
            <person name="Patel S."/>
            <person name="Adams M."/>
            <person name="Champe M."/>
            <person name="Dugan S.P."/>
            <person name="Frise E."/>
            <person name="Hodgson A."/>
            <person name="George R.A."/>
            <person name="Hoskins R.A."/>
            <person name="Laverty T."/>
            <person name="Muzny D.M."/>
            <person name="Nelson C.R."/>
            <person name="Pacleb J.M."/>
            <person name="Park S."/>
            <person name="Pfeiffer B.D."/>
            <person name="Richards S."/>
            <person name="Sodergren E.J."/>
            <person name="Svirskas R."/>
            <person name="Tabor P.E."/>
            <person name="Wan K."/>
            <person name="Stapleton M."/>
            <person name="Sutton G.G."/>
            <person name="Venter C."/>
            <person name="Weinstock G."/>
            <person name="Scherer S.E."/>
            <person name="Myers E.W."/>
            <person name="Gibbs R.A."/>
            <person name="Rubin G.M."/>
        </authorList>
    </citation>
    <scope>NUCLEOTIDE SEQUENCE [LARGE SCALE GENOMIC DNA]</scope>
    <source>
        <strain evidence="3">Berkeley</strain>
    </source>
</reference>
<sequence>MNSARHHRIGVFLSP</sequence>
<dbReference type="FlyBase" id="FBgn0263996">
    <property type="gene designation" value="CG43739"/>
</dbReference>
<dbReference type="AGR" id="FB:FBgn0263996"/>
<dbReference type="VEuPathDB" id="VectorBase:FBgn0263996"/>
<dbReference type="BioGRID-ORCS" id="14462810">
    <property type="hits" value="0 hits in 1 CRISPR screen"/>
</dbReference>
<dbReference type="EMBL" id="AE014134">
    <property type="protein sequence ID" value="AGB93183.1"/>
    <property type="molecule type" value="Genomic_DNA"/>
</dbReference>
<evidence type="ECO:0000313" key="1">
    <source>
        <dbReference type="EMBL" id="AGB93183.1"/>
    </source>
</evidence>
<dbReference type="RefSeq" id="NP_001260648.1">
    <property type="nucleotide sequence ID" value="NM_001273719.1"/>
</dbReference>
<reference evidence="1 3" key="10">
    <citation type="journal article" date="2015" name="G3 (Bethesda)">
        <title>Gene Model Annotations for Drosophila melanogaster: The Rule-Benders.</title>
        <authorList>
            <consortium name="FlyBase Consortium"/>
            <person name="Crosby M.A."/>
            <person name="Gramates L.S."/>
            <person name="Dos Santos G."/>
            <person name="Matthews B.B."/>
            <person name="St Pierre S.E."/>
            <person name="Zhou P."/>
            <person name="Schroeder A.J."/>
            <person name="Falls K."/>
            <person name="Emmert D.B."/>
            <person name="Russo S.M."/>
            <person name="Gelbart W.M."/>
            <person name="null"/>
        </authorList>
    </citation>
    <scope>NUCLEOTIDE SEQUENCE [LARGE SCALE GENOMIC DNA]</scope>
    <source>
        <strain evidence="3">Berkeley</strain>
    </source>
</reference>
<dbReference type="Proteomes" id="UP000000803">
    <property type="component" value="Chromosome 2L"/>
</dbReference>
<reference evidence="1 3" key="6">
    <citation type="journal article" date="2005" name="PLoS Comput. Biol.">
        <title>Combined evidence annotation of transposable elements in genome sequences.</title>
        <authorList>
            <person name="Quesneville H."/>
            <person name="Bergman C.M."/>
            <person name="Andrieu O."/>
            <person name="Autard D."/>
            <person name="Nouaud D."/>
            <person name="Ashburner M."/>
            <person name="Anxolabehere D."/>
        </authorList>
    </citation>
    <scope>NUCLEOTIDE SEQUENCE [LARGE SCALE GENOMIC DNA]</scope>
    <source>
        <strain evidence="3">Berkeley</strain>
    </source>
</reference>
<dbReference type="InParanoid" id="M9PBF3"/>
<reference evidence="1 3" key="5">
    <citation type="journal article" date="2002" name="Genome Biol.">
        <title>Heterochromatic sequences in a Drosophila whole-genome shotgun assembly.</title>
        <authorList>
            <person name="Hoskins R.A."/>
            <person name="Smith C.D."/>
            <person name="Carlson J.W."/>
            <person name="Carvalho A.B."/>
            <person name="Halpern A."/>
            <person name="Kaminker J.S."/>
            <person name="Kennedy C."/>
            <person name="Mungall C.J."/>
            <person name="Sullivan B.A."/>
            <person name="Sutton G.G."/>
            <person name="Yasuhara J.C."/>
            <person name="Wakimoto B.T."/>
            <person name="Myers E.W."/>
            <person name="Celniker S.E."/>
            <person name="Rubin G.M."/>
            <person name="Karpen G.H."/>
        </authorList>
    </citation>
    <scope>NUCLEOTIDE SEQUENCE [LARGE SCALE GENOMIC DNA]</scope>
    <source>
        <strain evidence="3">Berkeley</strain>
    </source>
</reference>
<dbReference type="Bgee" id="FBgn0263996">
    <property type="expression patterns" value="Expressed in ovary and 7 other cell types or tissues"/>
</dbReference>
<reference evidence="1 3" key="1">
    <citation type="journal article" date="2000" name="Science">
        <title>The genome sequence of Drosophila melanogaster.</title>
        <authorList>
            <person name="Adams M.D."/>
            <person name="Celniker S.E."/>
            <person name="Holt R.A."/>
            <person name="Evans C.A."/>
            <person name="Gocayne J.D."/>
            <person name="Amanatides P.G."/>
            <person name="Scherer S.E."/>
            <person name="Li P.W."/>
            <person name="Hoskins R.A."/>
            <person name="Galle R.F."/>
            <person name="George R.A."/>
            <person name="Lewis S.E."/>
            <person name="Richards S."/>
            <person name="Ashburner M."/>
            <person name="Henderson S.N."/>
            <person name="Sutton G.G."/>
            <person name="Wortman J.R."/>
            <person name="Yandell M.D."/>
            <person name="Zhang Q."/>
            <person name="Chen L.X."/>
            <person name="Brandon R.C."/>
            <person name="Rogers Y.H."/>
            <person name="Blazej R.G."/>
            <person name="Champe M."/>
            <person name="Pfeiffer B.D."/>
            <person name="Wan K.H."/>
            <person name="Doyle C."/>
            <person name="Baxter E.G."/>
            <person name="Helt G."/>
            <person name="Nelson C.R."/>
            <person name="Gabor G.L."/>
            <person name="Abril J.F."/>
            <person name="Agbayani A."/>
            <person name="An H.J."/>
            <person name="Andrews-Pfannkoch C."/>
            <person name="Baldwin D."/>
            <person name="Ballew R.M."/>
            <person name="Basu A."/>
            <person name="Baxendale J."/>
            <person name="Bayraktaroglu L."/>
            <person name="Beasley E.M."/>
            <person name="Beeson K.Y."/>
            <person name="Benos P.V."/>
            <person name="Berman B.P."/>
            <person name="Bhandari D."/>
            <person name="Bolshakov S."/>
            <person name="Borkova D."/>
            <person name="Botchan M.R."/>
            <person name="Bouck J."/>
            <person name="Brokstein P."/>
            <person name="Brottier P."/>
            <person name="Burtis K.C."/>
            <person name="Busam D.A."/>
            <person name="Butler H."/>
            <person name="Cadieu E."/>
            <person name="Center A."/>
            <person name="Chandra I."/>
            <person name="Cherry J.M."/>
            <person name="Cawley S."/>
            <person name="Dahlke C."/>
            <person name="Davenport L.B."/>
            <person name="Davies P."/>
            <person name="de Pablos B."/>
            <person name="Delcher A."/>
            <person name="Deng Z."/>
            <person name="Mays A.D."/>
            <person name="Dew I."/>
            <person name="Dietz S.M."/>
            <person name="Dodson K."/>
            <person name="Doup L.E."/>
            <person name="Downes M."/>
            <person name="Dugan-Rocha S."/>
            <person name="Dunkov B.C."/>
            <person name="Dunn P."/>
            <person name="Durbin K.J."/>
            <person name="Evangelista C.C."/>
            <person name="Ferraz C."/>
            <person name="Ferriera S."/>
            <person name="Fleischmann W."/>
            <person name="Fosler C."/>
            <person name="Gabrielian A.E."/>
            <person name="Garg N.S."/>
            <person name="Gelbart W.M."/>
            <person name="Glasser K."/>
            <person name="Glodek A."/>
            <person name="Gong F."/>
            <person name="Gorrell J.H."/>
            <person name="Gu Z."/>
            <person name="Guan P."/>
            <person name="Harris M."/>
            <person name="Harris N.L."/>
            <person name="Harvey D."/>
            <person name="Heiman T.J."/>
            <person name="Hernandez J.R."/>
            <person name="Houck J."/>
            <person name="Hostin D."/>
            <person name="Houston K.A."/>
            <person name="Howland T.J."/>
            <person name="Wei M.H."/>
            <person name="Ibegwam C."/>
            <person name="Jalali M."/>
            <person name="Kalush F."/>
            <person name="Karpen G.H."/>
            <person name="Ke Z."/>
            <person name="Kennison J.A."/>
            <person name="Ketchum K.A."/>
            <person name="Kimmel B.E."/>
            <person name="Kodira C.D."/>
            <person name="Kraft C."/>
            <person name="Kravitz S."/>
            <person name="Kulp D."/>
            <person name="Lai Z."/>
            <person name="Lasko P."/>
            <person name="Lei Y."/>
            <person name="Levitsky A.A."/>
            <person name="Li J."/>
            <person name="Li Z."/>
            <person name="Liang Y."/>
            <person name="Lin X."/>
            <person name="Liu X."/>
            <person name="Mattei B."/>
            <person name="McIntosh T.C."/>
            <person name="McLeod M.P."/>
            <person name="McPherson D."/>
            <person name="Merkulov G."/>
            <person name="Milshina N.V."/>
            <person name="Mobarry C."/>
            <person name="Morris J."/>
            <person name="Moshrefi A."/>
            <person name="Mount S.M."/>
            <person name="Moy M."/>
            <person name="Murphy B."/>
            <person name="Murphy L."/>
            <person name="Muzny D.M."/>
            <person name="Nelson D.L."/>
            <person name="Nelson D.R."/>
            <person name="Nelson K.A."/>
            <person name="Nixon K."/>
            <person name="Nusskern D.R."/>
            <person name="Pacleb J.M."/>
            <person name="Palazzolo M."/>
            <person name="Pittman G.S."/>
            <person name="Pan S."/>
            <person name="Pollard J."/>
            <person name="Puri V."/>
            <person name="Reese M.G."/>
            <person name="Reinert K."/>
            <person name="Remington K."/>
            <person name="Saunders R.D."/>
            <person name="Scheeler F."/>
            <person name="Shen H."/>
            <person name="Shue B.C."/>
            <person name="Siden-Kiamos I."/>
            <person name="Simpson M."/>
            <person name="Skupski M.P."/>
            <person name="Smith T."/>
            <person name="Spier E."/>
            <person name="Spradling A.C."/>
            <person name="Stapleton M."/>
            <person name="Strong R."/>
            <person name="Sun E."/>
            <person name="Svirskas R."/>
            <person name="Tector C."/>
            <person name="Turner R."/>
            <person name="Venter E."/>
            <person name="Wang A.H."/>
            <person name="Wang X."/>
            <person name="Wang Z.Y."/>
            <person name="Wassarman D.A."/>
            <person name="Weinstock G.M."/>
            <person name="Weissenbach J."/>
            <person name="Williams S.M."/>
            <person name="WoodageT"/>
            <person name="Worley K.C."/>
            <person name="Wu D."/>
            <person name="Yang S."/>
            <person name="Yao Q.A."/>
            <person name="Ye J."/>
            <person name="Yeh R.F."/>
            <person name="Zaveri J.S."/>
            <person name="Zhan M."/>
            <person name="Zhang G."/>
            <person name="Zhao Q."/>
            <person name="Zheng L."/>
            <person name="Zheng X.H."/>
            <person name="Zhong F.N."/>
            <person name="Zhong W."/>
            <person name="Zhou X."/>
            <person name="Zhu S."/>
            <person name="Zhu X."/>
            <person name="Smith H.O."/>
            <person name="Gibbs R.A."/>
            <person name="Myers E.W."/>
            <person name="Rubin G.M."/>
            <person name="Venter J.C."/>
        </authorList>
    </citation>
    <scope>NUCLEOTIDE SEQUENCE [LARGE SCALE GENOMIC DNA]</scope>
    <source>
        <strain evidence="3">Berkeley</strain>
    </source>
</reference>
<evidence type="ECO:0000313" key="2">
    <source>
        <dbReference type="FlyBase" id="FBgn0263996"/>
    </source>
</evidence>
<dbReference type="GeneID" id="14462810"/>
<reference evidence="1 3" key="3">
    <citation type="journal article" date="2002" name="Genome Biol.">
        <title>Annotation of the Drosophila melanogaster euchromatic genome: a systematic review.</title>
        <authorList>
            <person name="Misra S."/>
            <person name="Crosby M.A."/>
            <person name="Mungall C.J."/>
            <person name="Matthews B.B."/>
            <person name="Campbell K.S."/>
            <person name="Hradecky P."/>
            <person name="Huang Y."/>
            <person name="Kaminker J.S."/>
            <person name="Millburn G.H."/>
            <person name="Prochnik S.E."/>
            <person name="Smith C.D."/>
            <person name="Tupy J.L."/>
            <person name="Whitfied E.J."/>
            <person name="Bayraktaroglu L."/>
            <person name="Berman B.P."/>
            <person name="Bettencourt B.R."/>
            <person name="Celniker S.E."/>
            <person name="de Grey A.D."/>
            <person name="Drysdale R.A."/>
            <person name="Harris N.L."/>
            <person name="Richter J."/>
            <person name="Russo S."/>
            <person name="Schroeder A.J."/>
            <person name="Shu S.Q."/>
            <person name="Stapleton M."/>
            <person name="Yamada C."/>
            <person name="Ashburner M."/>
            <person name="Gelbart W.M."/>
            <person name="Rubin G.M."/>
            <person name="Lewis S.E."/>
        </authorList>
    </citation>
    <scope>GENOME REANNOTATION</scope>
    <source>
        <strain evidence="3">Berkeley</strain>
    </source>
</reference>
<keyword evidence="3" id="KW-1185">Reference proteome</keyword>